<comment type="caution">
    <text evidence="1">The sequence shown here is derived from an EMBL/GenBank/DDBJ whole genome shotgun (WGS) entry which is preliminary data.</text>
</comment>
<evidence type="ECO:0000313" key="1">
    <source>
        <dbReference type="EMBL" id="KAI3741445.1"/>
    </source>
</evidence>
<keyword evidence="2" id="KW-1185">Reference proteome</keyword>
<reference evidence="1 2" key="2">
    <citation type="journal article" date="2022" name="Mol. Ecol. Resour.">
        <title>The genomes of chicory, endive, great burdock and yacon provide insights into Asteraceae paleo-polyploidization history and plant inulin production.</title>
        <authorList>
            <person name="Fan W."/>
            <person name="Wang S."/>
            <person name="Wang H."/>
            <person name="Wang A."/>
            <person name="Jiang F."/>
            <person name="Liu H."/>
            <person name="Zhao H."/>
            <person name="Xu D."/>
            <person name="Zhang Y."/>
        </authorList>
    </citation>
    <scope>NUCLEOTIDE SEQUENCE [LARGE SCALE GENOMIC DNA]</scope>
    <source>
        <strain evidence="2">cv. Yunnan</strain>
        <tissue evidence="1">Leaves</tissue>
    </source>
</reference>
<name>A0ACB9D4L4_9ASTR</name>
<dbReference type="Proteomes" id="UP001056120">
    <property type="component" value="Linkage Group LG20"/>
</dbReference>
<reference evidence="2" key="1">
    <citation type="journal article" date="2022" name="Mol. Ecol. Resour.">
        <title>The genomes of chicory, endive, great burdock and yacon provide insights into Asteraceae palaeo-polyploidization history and plant inulin production.</title>
        <authorList>
            <person name="Fan W."/>
            <person name="Wang S."/>
            <person name="Wang H."/>
            <person name="Wang A."/>
            <person name="Jiang F."/>
            <person name="Liu H."/>
            <person name="Zhao H."/>
            <person name="Xu D."/>
            <person name="Zhang Y."/>
        </authorList>
    </citation>
    <scope>NUCLEOTIDE SEQUENCE [LARGE SCALE GENOMIC DNA]</scope>
    <source>
        <strain evidence="2">cv. Yunnan</strain>
    </source>
</reference>
<proteinExistence type="predicted"/>
<gene>
    <name evidence="1" type="ORF">L1987_59118</name>
</gene>
<evidence type="ECO:0000313" key="2">
    <source>
        <dbReference type="Proteomes" id="UP001056120"/>
    </source>
</evidence>
<sequence>MASFVVSHDVIELNNLHGQIIHGETYIGQSKVESAAAACHSRFSTSSLALGLIPQSDLRRLSLAEQTLEKAAENHGQVVVSSVYESNTNLIMATLTCISGLASAMGPAIEKSSKIR</sequence>
<protein>
    <submittedName>
        <fullName evidence="1">Uncharacterized protein</fullName>
    </submittedName>
</protein>
<dbReference type="EMBL" id="CM042037">
    <property type="protein sequence ID" value="KAI3741445.1"/>
    <property type="molecule type" value="Genomic_DNA"/>
</dbReference>
<organism evidence="1 2">
    <name type="scientific">Smallanthus sonchifolius</name>
    <dbReference type="NCBI Taxonomy" id="185202"/>
    <lineage>
        <taxon>Eukaryota</taxon>
        <taxon>Viridiplantae</taxon>
        <taxon>Streptophyta</taxon>
        <taxon>Embryophyta</taxon>
        <taxon>Tracheophyta</taxon>
        <taxon>Spermatophyta</taxon>
        <taxon>Magnoliopsida</taxon>
        <taxon>eudicotyledons</taxon>
        <taxon>Gunneridae</taxon>
        <taxon>Pentapetalae</taxon>
        <taxon>asterids</taxon>
        <taxon>campanulids</taxon>
        <taxon>Asterales</taxon>
        <taxon>Asteraceae</taxon>
        <taxon>Asteroideae</taxon>
        <taxon>Heliantheae alliance</taxon>
        <taxon>Millerieae</taxon>
        <taxon>Smallanthus</taxon>
    </lineage>
</organism>
<accession>A0ACB9D4L4</accession>